<sequence>MSKKISNEKPDIEIQDDLDLIDQNLGRIISNPNSGGKINELVKQVSANNHQELLSSLSYDPDDFDLQILLRTLVYQLKEQNLDRAVTGITLENVTSYGINSTVVYGPSFGALYYWIASLFKRKDKKSAQSTEKKEAAQKIIRNVNGIIKNGELLLVLGRPGSGCSTFLKTIAGEIDQLGKVEGDVKYDNVPLETVMKTFQSEIIYNPELDTHFPHLTVKQTLDFAIASRTPRLRLNNISRTEYINYVRKLLLTVFGLSHTENTKVGNDYVRGVSGGERKRVSLSEALAAQASVYCWDNATRGLDASTALEYTQIIRACTNIMGNVGIVAIYQAGENIYNLFDKVTVFYAGRQVYFGPVSDGTAYFERMGWHRPPRQTPAEFLTAVTDPNGRKPRPGVDHSTLPKTADEFEAYWHASPEYQNMLAQIVEYNNSKLAEQTLDQFYAVTKGDKMKHQRNKSRYMLTYFSQLRLSIKRGFQRVIGDKTFTMVNIIAAICQALIQGSLFYHMAQSTSAAFSRGGLLFFSMFYNVISSLGEVTNAFISRPILMKQRSYSFYHPSVEALQYLISEFPFKMIQLFCFGIIIYFLSDLNRTAGQFFFFMFNMVLFCFCIIAYFKFIASWNTISSKAQAIAGLSVLVIAMYSGYMIPLPAMRRWFWWISFLNPLRYSFEAIMANEFHHQELICDLFVPCGPGYEGVSIDNQVCAFAGSITGNPNVIGDDYINVAFTYKWSHAWRNVGLVIVFMTGFVVLGTIGTEIIRPVKGGGDVLLFRRGHMPTDFTEIVVTDSHVVKTKLTRLQDTENPDIFSWQNVNYTISLSDGSHRKLLNNVQGYVKPGTLTALMGESGAGKTTLLNALSQRLNVGVITGDMFVNGKPLDDSFKRQTGYVQQQDLHLAESTVREALQFAALLRQPADVPEPVKLEYVEKIIELLDMTNYAEAFIGRVGTGLNVEQRKKLSIGVELVAKPSLLLFLDEPTSGLDSQSAWAIVSFMRKLAEVGQSILCTIHQPSATLFEEFDRLLLLKKGGQTVYFGEIGRNSETLVKYFERNGARHCKPSENPAEYILESIGAGATATVKDDWGQIWENSPEYFAVTREISELQEALRARPTKPISEYMKRKFSVPFTTQLKYVYQRSAKQYWRSPDYLMSKISLMIIGGLFIGFSFYRINFSIAGLQNALFGVFLILVISAPLMNHIQEFAEQGRDLFEAREAASNTFHWAALLLSQFLCELPYHLVFSTLLFCCFYFPVHYYTTPSVAGYFYFVYCILFQLYYTSFALAIGYVAPNPPSAAVITALFFSFMIAFCGILQPVTNMVQFWLFMYRASPYTYFVQSLLGVSLHNRPVQCAPKEYNIFQPPSGQTCNEFAGAFVRRVGGYLLEPNATSDCHYCRYRVGDEYLSTVEVNISQKWRNVGIICGYILFNIFALLSLYYLFRVKSWNIKNPHLWSKLFKKSPKQPTPASTPSSDEGETIIGRTESVSRVTKNDQLEISAALEKKR</sequence>
<dbReference type="Proteomes" id="UP000242525">
    <property type="component" value="Unassembled WGS sequence"/>
</dbReference>
<dbReference type="CDD" id="cd03232">
    <property type="entry name" value="ABCG_PDR_domain2"/>
    <property type="match status" value="1"/>
</dbReference>
<dbReference type="OrthoDB" id="245989at2759"/>
<dbReference type="GO" id="GO:0016020">
    <property type="term" value="C:membrane"/>
    <property type="evidence" value="ECO:0007669"/>
    <property type="project" value="UniProtKB-SubCell"/>
</dbReference>
<evidence type="ECO:0000259" key="12">
    <source>
        <dbReference type="PROSITE" id="PS50893"/>
    </source>
</evidence>
<comment type="similarity">
    <text evidence="2">Belongs to the ABC transporter superfamily. ABCG family. PDR (TC 3.A.1.205) subfamily.</text>
</comment>
<evidence type="ECO:0000256" key="5">
    <source>
        <dbReference type="ARBA" id="ARBA00022737"/>
    </source>
</evidence>
<feature type="transmembrane region" description="Helical" evidence="11">
    <location>
        <begin position="562"/>
        <end position="585"/>
    </location>
</feature>
<feature type="domain" description="ABC transporter" evidence="12">
    <location>
        <begin position="805"/>
        <end position="1048"/>
    </location>
</feature>
<evidence type="ECO:0000313" key="14">
    <source>
        <dbReference type="Proteomes" id="UP000242525"/>
    </source>
</evidence>
<name>A0A0J9XG99_GEOCN</name>
<dbReference type="GO" id="GO:0016887">
    <property type="term" value="F:ATP hydrolysis activity"/>
    <property type="evidence" value="ECO:0007669"/>
    <property type="project" value="InterPro"/>
</dbReference>
<dbReference type="InterPro" id="IPR034001">
    <property type="entry name" value="ABCG_PDR_1"/>
</dbReference>
<dbReference type="InterPro" id="IPR027417">
    <property type="entry name" value="P-loop_NTPase"/>
</dbReference>
<dbReference type="Gene3D" id="3.40.50.300">
    <property type="entry name" value="P-loop containing nucleotide triphosphate hydrolases"/>
    <property type="match status" value="2"/>
</dbReference>
<keyword evidence="14" id="KW-1185">Reference proteome</keyword>
<feature type="transmembrane region" description="Helical" evidence="11">
    <location>
        <begin position="520"/>
        <end position="541"/>
    </location>
</feature>
<evidence type="ECO:0000256" key="6">
    <source>
        <dbReference type="ARBA" id="ARBA00022741"/>
    </source>
</evidence>
<dbReference type="CDD" id="cd03233">
    <property type="entry name" value="ABCG_PDR_domain1"/>
    <property type="match status" value="1"/>
</dbReference>
<keyword evidence="6" id="KW-0547">Nucleotide-binding</keyword>
<evidence type="ECO:0000256" key="4">
    <source>
        <dbReference type="ARBA" id="ARBA00022692"/>
    </source>
</evidence>
<dbReference type="PROSITE" id="PS50893">
    <property type="entry name" value="ABC_TRANSPORTER_2"/>
    <property type="match status" value="2"/>
</dbReference>
<evidence type="ECO:0000313" key="13">
    <source>
        <dbReference type="EMBL" id="CDO55932.1"/>
    </source>
</evidence>
<comment type="subcellular location">
    <subcellularLocation>
        <location evidence="1">Membrane</location>
        <topology evidence="1">Multi-pass membrane protein</topology>
    </subcellularLocation>
</comment>
<dbReference type="InterPro" id="IPR010929">
    <property type="entry name" value="PDR_CDR_ABC"/>
</dbReference>
<feature type="transmembrane region" description="Helical" evidence="11">
    <location>
        <begin position="1175"/>
        <end position="1193"/>
    </location>
</feature>
<dbReference type="GO" id="GO:0140359">
    <property type="term" value="F:ABC-type transporter activity"/>
    <property type="evidence" value="ECO:0007669"/>
    <property type="project" value="InterPro"/>
</dbReference>
<evidence type="ECO:0000256" key="3">
    <source>
        <dbReference type="ARBA" id="ARBA00022448"/>
    </source>
</evidence>
<keyword evidence="8 11" id="KW-1133">Transmembrane helix</keyword>
<evidence type="ECO:0000256" key="7">
    <source>
        <dbReference type="ARBA" id="ARBA00022840"/>
    </source>
</evidence>
<keyword evidence="7 13" id="KW-0067">ATP-binding</keyword>
<keyword evidence="5" id="KW-0677">Repeat</keyword>
<dbReference type="InterPro" id="IPR013525">
    <property type="entry name" value="ABC2_TM"/>
</dbReference>
<feature type="transmembrane region" description="Helical" evidence="11">
    <location>
        <begin position="1214"/>
        <end position="1245"/>
    </location>
</feature>
<feature type="domain" description="ABC transporter" evidence="12">
    <location>
        <begin position="120"/>
        <end position="374"/>
    </location>
</feature>
<dbReference type="STRING" id="1173061.A0A0J9XG99"/>
<dbReference type="SMART" id="SM00382">
    <property type="entry name" value="AAA"/>
    <property type="match status" value="2"/>
</dbReference>
<keyword evidence="3" id="KW-0813">Transport</keyword>
<dbReference type="InterPro" id="IPR003439">
    <property type="entry name" value="ABC_transporter-like_ATP-bd"/>
</dbReference>
<keyword evidence="9 11" id="KW-0472">Membrane</keyword>
<evidence type="ECO:0000256" key="8">
    <source>
        <dbReference type="ARBA" id="ARBA00022989"/>
    </source>
</evidence>
<evidence type="ECO:0000256" key="10">
    <source>
        <dbReference type="SAM" id="MobiDB-lite"/>
    </source>
</evidence>
<feature type="transmembrane region" description="Helical" evidence="11">
    <location>
        <begin position="1144"/>
        <end position="1163"/>
    </location>
</feature>
<comment type="caution">
    <text evidence="13">The sequence shown here is derived from an EMBL/GenBank/DDBJ whole genome shotgun (WGS) entry which is preliminary data.</text>
</comment>
<evidence type="ECO:0000256" key="9">
    <source>
        <dbReference type="ARBA" id="ARBA00023136"/>
    </source>
</evidence>
<feature type="transmembrane region" description="Helical" evidence="11">
    <location>
        <begin position="484"/>
        <end position="508"/>
    </location>
</feature>
<feature type="transmembrane region" description="Helical" evidence="11">
    <location>
        <begin position="597"/>
        <end position="617"/>
    </location>
</feature>
<dbReference type="Pfam" id="PF19055">
    <property type="entry name" value="ABC2_membrane_7"/>
    <property type="match status" value="1"/>
</dbReference>
<feature type="transmembrane region" description="Helical" evidence="11">
    <location>
        <begin position="1409"/>
        <end position="1430"/>
    </location>
</feature>
<dbReference type="InterPro" id="IPR043926">
    <property type="entry name" value="ABCG_dom"/>
</dbReference>
<organism evidence="13 14">
    <name type="scientific">Geotrichum candidum</name>
    <name type="common">Oospora lactis</name>
    <name type="synonym">Dipodascus geotrichum</name>
    <dbReference type="NCBI Taxonomy" id="1173061"/>
    <lineage>
        <taxon>Eukaryota</taxon>
        <taxon>Fungi</taxon>
        <taxon>Dikarya</taxon>
        <taxon>Ascomycota</taxon>
        <taxon>Saccharomycotina</taxon>
        <taxon>Dipodascomycetes</taxon>
        <taxon>Dipodascales</taxon>
        <taxon>Dipodascaceae</taxon>
        <taxon>Geotrichum</taxon>
    </lineage>
</organism>
<dbReference type="PROSITE" id="PS00211">
    <property type="entry name" value="ABC_TRANSPORTER_1"/>
    <property type="match status" value="1"/>
</dbReference>
<protein>
    <submittedName>
        <fullName evidence="13">Similar to Saccharomyces cerevisiae YDR011W SNQ2 Plasma membrane ATP-binding cassette (ABC) transporter</fullName>
    </submittedName>
</protein>
<dbReference type="Pfam" id="PF06422">
    <property type="entry name" value="PDR_CDR"/>
    <property type="match status" value="1"/>
</dbReference>
<dbReference type="EMBL" id="CCBN010000013">
    <property type="protein sequence ID" value="CDO55932.1"/>
    <property type="molecule type" value="Genomic_DNA"/>
</dbReference>
<dbReference type="InterPro" id="IPR034003">
    <property type="entry name" value="ABCG_PDR_2"/>
</dbReference>
<evidence type="ECO:0000256" key="1">
    <source>
        <dbReference type="ARBA" id="ARBA00004141"/>
    </source>
</evidence>
<accession>A0A0J9XG99</accession>
<dbReference type="PANTHER" id="PTHR19241">
    <property type="entry name" value="ATP-BINDING CASSETTE TRANSPORTER"/>
    <property type="match status" value="1"/>
</dbReference>
<dbReference type="Pfam" id="PF01061">
    <property type="entry name" value="ABC2_membrane"/>
    <property type="match status" value="2"/>
</dbReference>
<evidence type="ECO:0000256" key="11">
    <source>
        <dbReference type="SAM" id="Phobius"/>
    </source>
</evidence>
<evidence type="ECO:0000256" key="2">
    <source>
        <dbReference type="ARBA" id="ARBA00006012"/>
    </source>
</evidence>
<proteinExistence type="inferred from homology"/>
<feature type="transmembrane region" description="Helical" evidence="11">
    <location>
        <begin position="1257"/>
        <end position="1280"/>
    </location>
</feature>
<dbReference type="SUPFAM" id="SSF52540">
    <property type="entry name" value="P-loop containing nucleoside triphosphate hydrolases"/>
    <property type="match status" value="2"/>
</dbReference>
<dbReference type="InterPro" id="IPR017871">
    <property type="entry name" value="ABC_transporter-like_CS"/>
</dbReference>
<dbReference type="InterPro" id="IPR003593">
    <property type="entry name" value="AAA+_ATPase"/>
</dbReference>
<feature type="transmembrane region" description="Helical" evidence="11">
    <location>
        <begin position="732"/>
        <end position="752"/>
    </location>
</feature>
<gene>
    <name evidence="13" type="ORF">BN980_GECA13s00417g</name>
</gene>
<keyword evidence="4 11" id="KW-0812">Transmembrane</keyword>
<reference evidence="13" key="1">
    <citation type="submission" date="2014-03" db="EMBL/GenBank/DDBJ databases">
        <authorList>
            <person name="Casaregola S."/>
        </authorList>
    </citation>
    <scope>NUCLEOTIDE SEQUENCE [LARGE SCALE GENOMIC DNA]</scope>
    <source>
        <strain evidence="13">CLIB 918</strain>
    </source>
</reference>
<dbReference type="FunFam" id="3.40.50.300:FF:000054">
    <property type="entry name" value="ABC multidrug transporter atrF"/>
    <property type="match status" value="1"/>
</dbReference>
<feature type="transmembrane region" description="Helical" evidence="11">
    <location>
        <begin position="629"/>
        <end position="647"/>
    </location>
</feature>
<dbReference type="Pfam" id="PF00005">
    <property type="entry name" value="ABC_tran"/>
    <property type="match status" value="2"/>
</dbReference>
<feature type="transmembrane region" description="Helical" evidence="11">
    <location>
        <begin position="1287"/>
        <end position="1308"/>
    </location>
</feature>
<dbReference type="GO" id="GO:0005524">
    <property type="term" value="F:ATP binding"/>
    <property type="evidence" value="ECO:0007669"/>
    <property type="project" value="UniProtKB-KW"/>
</dbReference>
<feature type="region of interest" description="Disordered" evidence="10">
    <location>
        <begin position="1449"/>
        <end position="1472"/>
    </location>
</feature>